<dbReference type="Pfam" id="PF05773">
    <property type="entry name" value="RWD"/>
    <property type="match status" value="1"/>
</dbReference>
<evidence type="ECO:0000256" key="5">
    <source>
        <dbReference type="ARBA" id="ARBA00023242"/>
    </source>
</evidence>
<evidence type="ECO:0000256" key="2">
    <source>
        <dbReference type="ARBA" id="ARBA00004496"/>
    </source>
</evidence>
<evidence type="ECO:0000256" key="4">
    <source>
        <dbReference type="ARBA" id="ARBA00022490"/>
    </source>
</evidence>
<dbReference type="CDD" id="cd24164">
    <property type="entry name" value="RWDD3_C"/>
    <property type="match status" value="1"/>
</dbReference>
<evidence type="ECO:0000256" key="3">
    <source>
        <dbReference type="ARBA" id="ARBA00015444"/>
    </source>
</evidence>
<sequence length="362" mass="38273">MDSLQLSDRRIDELVAAFAVFGERLTDVTPGYRSAAEAALQPDDACQEAGSAAQQLAGCSCSGALLCEGSSLQANLVFDMPPGYPAAAAMRCHVTSPQLSRDATDTLSQQLQQQAEALQGAECLHELADALQQQLQQLEQHQQAQPAPSSQPQQCGAPSRSSGDGGSSRSSRSADVPVARLLLRLDHMRSKASYSRTIKQWAAELSLTGLLLFWQSLILILLEGCPADLAQYLYLARTVCVDVDASGRKCRERMMTVLEDSSSSSSRAGAGTGSSAAGCLSEAAHAGGDKVRGTVQPSTSLAGEEHITANSNLMGQTCGRAHAIYRVVEVADLEDVVQLLAPTHPHYTRAELLALLGRGKGP</sequence>
<dbReference type="InterPro" id="IPR016135">
    <property type="entry name" value="UBQ-conjugating_enzyme/RWD"/>
</dbReference>
<dbReference type="PANTHER" id="PTHR15628">
    <property type="entry name" value="RWD DOMAIN-CONTAINING PROTEIN 3"/>
    <property type="match status" value="1"/>
</dbReference>
<keyword evidence="5" id="KW-0539">Nucleus</keyword>
<reference evidence="8 9" key="1">
    <citation type="submission" date="2016-10" db="EMBL/GenBank/DDBJ databases">
        <authorList>
            <person name="Cai Z."/>
        </authorList>
    </citation>
    <scope>NUCLEOTIDE SEQUENCE [LARGE SCALE GENOMIC DNA]</scope>
</reference>
<dbReference type="Gene3D" id="3.10.110.10">
    <property type="entry name" value="Ubiquitin Conjugating Enzyme"/>
    <property type="match status" value="1"/>
</dbReference>
<dbReference type="InterPro" id="IPR038840">
    <property type="entry name" value="RWDD3"/>
</dbReference>
<protein>
    <recommendedName>
        <fullName evidence="3">RWD domain-containing protein 3</fullName>
    </recommendedName>
</protein>
<evidence type="ECO:0000313" key="9">
    <source>
        <dbReference type="Proteomes" id="UP000256970"/>
    </source>
</evidence>
<dbReference type="GO" id="GO:0005737">
    <property type="term" value="C:cytoplasm"/>
    <property type="evidence" value="ECO:0007669"/>
    <property type="project" value="UniProtKB-SubCell"/>
</dbReference>
<keyword evidence="9" id="KW-1185">Reference proteome</keyword>
<gene>
    <name evidence="8" type="ORF">BQ4739_LOCUS14426</name>
</gene>
<dbReference type="AlphaFoldDB" id="A0A383WAE9"/>
<keyword evidence="4" id="KW-0963">Cytoplasm</keyword>
<accession>A0A383WAE9</accession>
<dbReference type="InterPro" id="IPR006575">
    <property type="entry name" value="RWD_dom"/>
</dbReference>
<dbReference type="PROSITE" id="PS50908">
    <property type="entry name" value="RWD"/>
    <property type="match status" value="1"/>
</dbReference>
<evidence type="ECO:0000256" key="6">
    <source>
        <dbReference type="SAM" id="MobiDB-lite"/>
    </source>
</evidence>
<dbReference type="Proteomes" id="UP000256970">
    <property type="component" value="Unassembled WGS sequence"/>
</dbReference>
<name>A0A383WAE9_TETOB</name>
<comment type="subcellular location">
    <subcellularLocation>
        <location evidence="2">Cytoplasm</location>
    </subcellularLocation>
    <subcellularLocation>
        <location evidence="1">Nucleus</location>
    </subcellularLocation>
</comment>
<evidence type="ECO:0000259" key="7">
    <source>
        <dbReference type="PROSITE" id="PS50908"/>
    </source>
</evidence>
<dbReference type="PANTHER" id="PTHR15628:SF1">
    <property type="entry name" value="RWD DOMAIN-CONTAINING PROTEIN 3"/>
    <property type="match status" value="1"/>
</dbReference>
<feature type="region of interest" description="Disordered" evidence="6">
    <location>
        <begin position="138"/>
        <end position="174"/>
    </location>
</feature>
<dbReference type="SUPFAM" id="SSF54495">
    <property type="entry name" value="UBC-like"/>
    <property type="match status" value="1"/>
</dbReference>
<dbReference type="GO" id="GO:1902073">
    <property type="term" value="P:positive regulation of hypoxia-inducible factor-1alpha signaling pathway"/>
    <property type="evidence" value="ECO:0007669"/>
    <property type="project" value="InterPro"/>
</dbReference>
<proteinExistence type="predicted"/>
<dbReference type="GO" id="GO:0033235">
    <property type="term" value="P:positive regulation of protein sumoylation"/>
    <property type="evidence" value="ECO:0007669"/>
    <property type="project" value="InterPro"/>
</dbReference>
<dbReference type="EMBL" id="FNXT01001207">
    <property type="protein sequence ID" value="SZX74180.1"/>
    <property type="molecule type" value="Genomic_DNA"/>
</dbReference>
<dbReference type="STRING" id="3088.A0A383WAE9"/>
<dbReference type="GO" id="GO:0005634">
    <property type="term" value="C:nucleus"/>
    <property type="evidence" value="ECO:0007669"/>
    <property type="project" value="UniProtKB-SubCell"/>
</dbReference>
<evidence type="ECO:0000313" key="8">
    <source>
        <dbReference type="EMBL" id="SZX74180.1"/>
    </source>
</evidence>
<feature type="domain" description="RWD" evidence="7">
    <location>
        <begin position="12"/>
        <end position="138"/>
    </location>
</feature>
<evidence type="ECO:0000256" key="1">
    <source>
        <dbReference type="ARBA" id="ARBA00004123"/>
    </source>
</evidence>
<organism evidence="8 9">
    <name type="scientific">Tetradesmus obliquus</name>
    <name type="common">Green alga</name>
    <name type="synonym">Acutodesmus obliquus</name>
    <dbReference type="NCBI Taxonomy" id="3088"/>
    <lineage>
        <taxon>Eukaryota</taxon>
        <taxon>Viridiplantae</taxon>
        <taxon>Chlorophyta</taxon>
        <taxon>core chlorophytes</taxon>
        <taxon>Chlorophyceae</taxon>
        <taxon>CS clade</taxon>
        <taxon>Sphaeropleales</taxon>
        <taxon>Scenedesmaceae</taxon>
        <taxon>Tetradesmus</taxon>
    </lineage>
</organism>